<accession>A0A2I0I3T2</accession>
<keyword evidence="3" id="KW-0732">Signal</keyword>
<dbReference type="GeneID" id="116195478"/>
<protein>
    <submittedName>
        <fullName evidence="6">Uncharacterized protein</fullName>
    </submittedName>
</protein>
<evidence type="ECO:0000313" key="7">
    <source>
        <dbReference type="Proteomes" id="UP000233551"/>
    </source>
</evidence>
<evidence type="ECO:0000256" key="5">
    <source>
        <dbReference type="ARBA" id="ARBA00023136"/>
    </source>
</evidence>
<dbReference type="STRING" id="22663.A0A2I0I3T2"/>
<evidence type="ECO:0000256" key="2">
    <source>
        <dbReference type="ARBA" id="ARBA00022692"/>
    </source>
</evidence>
<keyword evidence="4" id="KW-1133">Transmembrane helix</keyword>
<keyword evidence="5" id="KW-0472">Membrane</keyword>
<organism evidence="6 7">
    <name type="scientific">Punica granatum</name>
    <name type="common">Pomegranate</name>
    <dbReference type="NCBI Taxonomy" id="22663"/>
    <lineage>
        <taxon>Eukaryota</taxon>
        <taxon>Viridiplantae</taxon>
        <taxon>Streptophyta</taxon>
        <taxon>Embryophyta</taxon>
        <taxon>Tracheophyta</taxon>
        <taxon>Spermatophyta</taxon>
        <taxon>Magnoliopsida</taxon>
        <taxon>eudicotyledons</taxon>
        <taxon>Gunneridae</taxon>
        <taxon>Pentapetalae</taxon>
        <taxon>rosids</taxon>
        <taxon>malvids</taxon>
        <taxon>Myrtales</taxon>
        <taxon>Lythraceae</taxon>
        <taxon>Punica</taxon>
    </lineage>
</organism>
<dbReference type="PANTHER" id="PTHR33355">
    <property type="entry name" value="WALL-ASSOCIATED RECEPTOR KINASE CARBOXY-TERMINAL PROTEIN-RELATED"/>
    <property type="match status" value="1"/>
</dbReference>
<dbReference type="GO" id="GO:0030247">
    <property type="term" value="F:polysaccharide binding"/>
    <property type="evidence" value="ECO:0007669"/>
    <property type="project" value="InterPro"/>
</dbReference>
<dbReference type="InterPro" id="IPR025287">
    <property type="entry name" value="WAK_GUB"/>
</dbReference>
<gene>
    <name evidence="6" type="ORF">CRG98_040945</name>
</gene>
<evidence type="ECO:0000256" key="3">
    <source>
        <dbReference type="ARBA" id="ARBA00022729"/>
    </source>
</evidence>
<comment type="subcellular location">
    <subcellularLocation>
        <location evidence="1">Membrane</location>
        <topology evidence="1">Single-pass membrane protein</topology>
    </subcellularLocation>
</comment>
<reference evidence="6 7" key="1">
    <citation type="submission" date="2017-11" db="EMBL/GenBank/DDBJ databases">
        <title>De-novo sequencing of pomegranate (Punica granatum L.) genome.</title>
        <authorList>
            <person name="Akparov Z."/>
            <person name="Amiraslanov A."/>
            <person name="Hajiyeva S."/>
            <person name="Abbasov M."/>
            <person name="Kaur K."/>
            <person name="Hamwieh A."/>
            <person name="Solovyev V."/>
            <person name="Salamov A."/>
            <person name="Braich B."/>
            <person name="Kosarev P."/>
            <person name="Mahmoud A."/>
            <person name="Hajiyev E."/>
            <person name="Babayeva S."/>
            <person name="Izzatullayeva V."/>
            <person name="Mammadov A."/>
            <person name="Mammadov A."/>
            <person name="Sharifova S."/>
            <person name="Ojaghi J."/>
            <person name="Eynullazada K."/>
            <person name="Bayramov B."/>
            <person name="Abdulazimova A."/>
            <person name="Shahmuradov I."/>
        </authorList>
    </citation>
    <scope>NUCLEOTIDE SEQUENCE [LARGE SCALE GENOMIC DNA]</scope>
    <source>
        <strain evidence="7">cv. AG2017</strain>
        <tissue evidence="6">Leaf</tissue>
    </source>
</reference>
<dbReference type="Pfam" id="PF13947">
    <property type="entry name" value="GUB_WAK_bind"/>
    <property type="match status" value="1"/>
</dbReference>
<dbReference type="PANTHER" id="PTHR33355:SF12">
    <property type="entry name" value="WALL-ASSOCIATED RECEPTOR KINASE CARBOXY-TERMINAL PROTEIN"/>
    <property type="match status" value="1"/>
</dbReference>
<evidence type="ECO:0000313" key="6">
    <source>
        <dbReference type="EMBL" id="PKI38659.1"/>
    </source>
</evidence>
<dbReference type="EMBL" id="PGOL01004043">
    <property type="protein sequence ID" value="PKI38659.1"/>
    <property type="molecule type" value="Genomic_DNA"/>
</dbReference>
<sequence length="294" mass="31581">MAPSPLLMAFVLAAALLRVAAALPCRSSCGEVQIDYPFGIDDGCGTPQLRGWLSCNGTSGLFLQTPSGAYKVESIDYQKQRVMVYDPSMSTCSILQPHHDFVMSDVQYAVMPPADDTVFALLNCSIDSPVLNHYRYLCFNDVAGHSCNELYGACNAFRLFHMSSNTTAPACCFTRYSTVRFMSMNMLDCTHYTTVVGAAGEGLRSIGPTDWVYGIGLSYAVPPGLGCERCKKSGGACGFDTDSGAEMCLCSSTMNATRECAAGSVMDGGERTAPVILLHGFVMALCCLLFNFMS</sequence>
<proteinExistence type="predicted"/>
<dbReference type="OrthoDB" id="1859206at2759"/>
<evidence type="ECO:0000256" key="4">
    <source>
        <dbReference type="ARBA" id="ARBA00022989"/>
    </source>
</evidence>
<keyword evidence="7" id="KW-1185">Reference proteome</keyword>
<dbReference type="GO" id="GO:0016020">
    <property type="term" value="C:membrane"/>
    <property type="evidence" value="ECO:0007669"/>
    <property type="project" value="UniProtKB-SubCell"/>
</dbReference>
<evidence type="ECO:0000256" key="1">
    <source>
        <dbReference type="ARBA" id="ARBA00004167"/>
    </source>
</evidence>
<dbReference type="Proteomes" id="UP000233551">
    <property type="component" value="Unassembled WGS sequence"/>
</dbReference>
<name>A0A2I0I3T2_PUNGR</name>
<dbReference type="AlphaFoldDB" id="A0A2I0I3T2"/>
<comment type="caution">
    <text evidence="6">The sequence shown here is derived from an EMBL/GenBank/DDBJ whole genome shotgun (WGS) entry which is preliminary data.</text>
</comment>
<keyword evidence="2" id="KW-0812">Transmembrane</keyword>